<keyword evidence="11" id="KW-0808">Transferase</keyword>
<dbReference type="SFLD" id="SFLDF00274">
    <property type="entry name" value="ribosomal_protein_S12_methylth"/>
    <property type="match status" value="1"/>
</dbReference>
<dbReference type="InterPro" id="IPR002792">
    <property type="entry name" value="TRAM_dom"/>
</dbReference>
<keyword evidence="11" id="KW-0687">Ribonucleoprotein</keyword>
<dbReference type="PANTHER" id="PTHR43837:SF1">
    <property type="entry name" value="RIBOSOMAL PROTEIN US12 METHYLTHIOTRANSFERASE RIMO"/>
    <property type="match status" value="1"/>
</dbReference>
<keyword evidence="3" id="KW-0963">Cytoplasm</keyword>
<dbReference type="Pfam" id="PF00919">
    <property type="entry name" value="UPF0004"/>
    <property type="match status" value="1"/>
</dbReference>
<dbReference type="Gene3D" id="3.40.50.12160">
    <property type="entry name" value="Methylthiotransferase, N-terminal domain"/>
    <property type="match status" value="1"/>
</dbReference>
<keyword evidence="7" id="KW-0411">Iron-sulfur</keyword>
<dbReference type="GO" id="GO:0006400">
    <property type="term" value="P:tRNA modification"/>
    <property type="evidence" value="ECO:0007669"/>
    <property type="project" value="InterPro"/>
</dbReference>
<dbReference type="SMART" id="SM00729">
    <property type="entry name" value="Elp3"/>
    <property type="match status" value="1"/>
</dbReference>
<dbReference type="NCBIfam" id="TIGR00089">
    <property type="entry name" value="MiaB/RimO family radical SAM methylthiotransferase"/>
    <property type="match status" value="1"/>
</dbReference>
<gene>
    <name evidence="11" type="ORF">MNBD_UNCLBAC01-1019</name>
</gene>
<evidence type="ECO:0000256" key="4">
    <source>
        <dbReference type="ARBA" id="ARBA00022691"/>
    </source>
</evidence>
<accession>A0A3B1E2W8</accession>
<dbReference type="InterPro" id="IPR005840">
    <property type="entry name" value="Ribosomal_uS12_MeSTrfase_RimO"/>
</dbReference>
<keyword evidence="6" id="KW-0408">Iron</keyword>
<dbReference type="PROSITE" id="PS51918">
    <property type="entry name" value="RADICAL_SAM"/>
    <property type="match status" value="1"/>
</dbReference>
<evidence type="ECO:0000259" key="9">
    <source>
        <dbReference type="PROSITE" id="PS51449"/>
    </source>
</evidence>
<dbReference type="EMBL" id="UOGJ01000094">
    <property type="protein sequence ID" value="VAX36377.1"/>
    <property type="molecule type" value="Genomic_DNA"/>
</dbReference>
<proteinExistence type="inferred from homology"/>
<dbReference type="SFLD" id="SFLDG01082">
    <property type="entry name" value="B12-binding_domain_containing"/>
    <property type="match status" value="1"/>
</dbReference>
<dbReference type="InterPro" id="IPR038135">
    <property type="entry name" value="Methylthiotransferase_N_sf"/>
</dbReference>
<dbReference type="InterPro" id="IPR013848">
    <property type="entry name" value="Methylthiotransferase_N"/>
</dbReference>
<dbReference type="EC" id="2.8.4.4" evidence="11"/>
<keyword evidence="11" id="KW-0689">Ribosomal protein</keyword>
<dbReference type="InterPro" id="IPR007197">
    <property type="entry name" value="rSAM"/>
</dbReference>
<evidence type="ECO:0000256" key="6">
    <source>
        <dbReference type="ARBA" id="ARBA00023004"/>
    </source>
</evidence>
<evidence type="ECO:0000256" key="7">
    <source>
        <dbReference type="ARBA" id="ARBA00023014"/>
    </source>
</evidence>
<dbReference type="GO" id="GO:0035599">
    <property type="term" value="F:aspartic acid methylthiotransferase activity"/>
    <property type="evidence" value="ECO:0007669"/>
    <property type="project" value="TreeGrafter"/>
</dbReference>
<dbReference type="GO" id="GO:0103039">
    <property type="term" value="F:protein methylthiotransferase activity"/>
    <property type="evidence" value="ECO:0007669"/>
    <property type="project" value="UniProtKB-EC"/>
</dbReference>
<evidence type="ECO:0000256" key="2">
    <source>
        <dbReference type="ARBA" id="ARBA00022485"/>
    </source>
</evidence>
<name>A0A3B1E2W8_9ZZZZ</name>
<dbReference type="CDD" id="cd01335">
    <property type="entry name" value="Radical_SAM"/>
    <property type="match status" value="1"/>
</dbReference>
<evidence type="ECO:0000256" key="5">
    <source>
        <dbReference type="ARBA" id="ARBA00022723"/>
    </source>
</evidence>
<evidence type="ECO:0000259" key="10">
    <source>
        <dbReference type="PROSITE" id="PS51918"/>
    </source>
</evidence>
<dbReference type="GO" id="GO:0046872">
    <property type="term" value="F:metal ion binding"/>
    <property type="evidence" value="ECO:0007669"/>
    <property type="project" value="UniProtKB-KW"/>
</dbReference>
<feature type="domain" description="MTTase N-terminal" evidence="9">
    <location>
        <begin position="16"/>
        <end position="133"/>
    </location>
</feature>
<protein>
    <submittedName>
        <fullName evidence="11">Ribosomal protein S12p Asp88 (E. coli) methylthiotransferase</fullName>
        <ecNumber evidence="11">2.8.4.4</ecNumber>
    </submittedName>
</protein>
<evidence type="ECO:0000256" key="3">
    <source>
        <dbReference type="ARBA" id="ARBA00022490"/>
    </source>
</evidence>
<keyword evidence="5" id="KW-0479">Metal-binding</keyword>
<comment type="cofactor">
    <cofactor evidence="1">
        <name>[4Fe-4S] cluster</name>
        <dbReference type="ChEBI" id="CHEBI:49883"/>
    </cofactor>
</comment>
<dbReference type="GO" id="GO:0005840">
    <property type="term" value="C:ribosome"/>
    <property type="evidence" value="ECO:0007669"/>
    <property type="project" value="UniProtKB-KW"/>
</dbReference>
<dbReference type="InterPro" id="IPR058240">
    <property type="entry name" value="rSAM_sf"/>
</dbReference>
<evidence type="ECO:0000313" key="11">
    <source>
        <dbReference type="EMBL" id="VAX36377.1"/>
    </source>
</evidence>
<dbReference type="InterPro" id="IPR005839">
    <property type="entry name" value="Methylthiotransferase"/>
</dbReference>
<evidence type="ECO:0000256" key="1">
    <source>
        <dbReference type="ARBA" id="ARBA00001966"/>
    </source>
</evidence>
<dbReference type="FunFam" id="3.80.30.20:FF:000001">
    <property type="entry name" value="tRNA-2-methylthio-N(6)-dimethylallyladenosine synthase 2"/>
    <property type="match status" value="1"/>
</dbReference>
<dbReference type="PANTHER" id="PTHR43837">
    <property type="entry name" value="RIBOSOMAL PROTEIN S12 METHYLTHIOTRANSFERASE RIMO"/>
    <property type="match status" value="1"/>
</dbReference>
<dbReference type="AlphaFoldDB" id="A0A3B1E2W8"/>
<dbReference type="SFLD" id="SFLDS00029">
    <property type="entry name" value="Radical_SAM"/>
    <property type="match status" value="1"/>
</dbReference>
<evidence type="ECO:0000259" key="8">
    <source>
        <dbReference type="PROSITE" id="PS50926"/>
    </source>
</evidence>
<dbReference type="SUPFAM" id="SSF102114">
    <property type="entry name" value="Radical SAM enzymes"/>
    <property type="match status" value="1"/>
</dbReference>
<dbReference type="InterPro" id="IPR006638">
    <property type="entry name" value="Elp3/MiaA/NifB-like_rSAM"/>
</dbReference>
<dbReference type="PROSITE" id="PS51449">
    <property type="entry name" value="MTTASE_N"/>
    <property type="match status" value="1"/>
</dbReference>
<dbReference type="NCBIfam" id="TIGR01125">
    <property type="entry name" value="30S ribosomal protein S12 methylthiotransferase RimO"/>
    <property type="match status" value="1"/>
</dbReference>
<dbReference type="SFLD" id="SFLDG01061">
    <property type="entry name" value="methylthiotransferase"/>
    <property type="match status" value="1"/>
</dbReference>
<keyword evidence="2" id="KW-0004">4Fe-4S</keyword>
<dbReference type="HAMAP" id="MF_01865">
    <property type="entry name" value="MTTase_RimO"/>
    <property type="match status" value="1"/>
</dbReference>
<feature type="domain" description="TRAM" evidence="8">
    <location>
        <begin position="364"/>
        <end position="432"/>
    </location>
</feature>
<sequence>MKTIQDFYKETGLRNEKVGLINLGCARNLVDSQVMLGEGQKNGAVISEVADSDVVIINTCSFIEEAKQESIDTILDVLELKKQGKIKKVVIAGCLAQRYTKELEKEFKEADAIIGTQNLQQEHVPAQVSLTPKHFAYIKICESCYNQCSFCIIPKIKGKFISRTMESIITEVKKMDENGVKELNIIGQDITAYGMDIYREKSLARLLKDIVKETNKIEWIRILYAFPAHVTDELIEVIGNESKICKYIDIPLQHVTDHLLKSMNRNITKVETIALIEKFRKKIPSAALRTTFVVGLPGETDKDFEELMCFVKDMAFEKVGVFKYSHEEGTVAYDMPNQVSQKVKNGRFNRLMAVQQEVSKNIVRRFVGQTLKVLIEEKENEEEFVYSGRSEYDAPEVDGIVYVHAGKKLMAGQFIDVKISDAYEYDLIGDLV</sequence>
<dbReference type="PROSITE" id="PS50926">
    <property type="entry name" value="TRAM"/>
    <property type="match status" value="1"/>
</dbReference>
<feature type="domain" description="Radical SAM core" evidence="10">
    <location>
        <begin position="130"/>
        <end position="361"/>
    </location>
</feature>
<dbReference type="GO" id="GO:0005829">
    <property type="term" value="C:cytosol"/>
    <property type="evidence" value="ECO:0007669"/>
    <property type="project" value="TreeGrafter"/>
</dbReference>
<dbReference type="GO" id="GO:0051539">
    <property type="term" value="F:4 iron, 4 sulfur cluster binding"/>
    <property type="evidence" value="ECO:0007669"/>
    <property type="project" value="UniProtKB-KW"/>
</dbReference>
<dbReference type="Pfam" id="PF18693">
    <property type="entry name" value="TRAM_2"/>
    <property type="match status" value="1"/>
</dbReference>
<dbReference type="InterPro" id="IPR023404">
    <property type="entry name" value="rSAM_horseshoe"/>
</dbReference>
<reference evidence="11" key="1">
    <citation type="submission" date="2018-06" db="EMBL/GenBank/DDBJ databases">
        <authorList>
            <person name="Zhirakovskaya E."/>
        </authorList>
    </citation>
    <scope>NUCLEOTIDE SEQUENCE</scope>
</reference>
<dbReference type="Gene3D" id="3.80.30.20">
    <property type="entry name" value="tm_1862 like domain"/>
    <property type="match status" value="1"/>
</dbReference>
<dbReference type="Gene3D" id="2.40.50.140">
    <property type="entry name" value="Nucleic acid-binding proteins"/>
    <property type="match status" value="1"/>
</dbReference>
<dbReference type="Pfam" id="PF04055">
    <property type="entry name" value="Radical_SAM"/>
    <property type="match status" value="1"/>
</dbReference>
<dbReference type="InterPro" id="IPR012340">
    <property type="entry name" value="NA-bd_OB-fold"/>
</dbReference>
<keyword evidence="4" id="KW-0949">S-adenosyl-L-methionine</keyword>
<organism evidence="11">
    <name type="scientific">hydrothermal vent metagenome</name>
    <dbReference type="NCBI Taxonomy" id="652676"/>
    <lineage>
        <taxon>unclassified sequences</taxon>
        <taxon>metagenomes</taxon>
        <taxon>ecological metagenomes</taxon>
    </lineage>
</organism>